<comment type="caution">
    <text evidence="2">The sequence shown here is derived from an EMBL/GenBank/DDBJ whole genome shotgun (WGS) entry which is preliminary data.</text>
</comment>
<dbReference type="Proteomes" id="UP001138686">
    <property type="component" value="Unassembled WGS sequence"/>
</dbReference>
<keyword evidence="1" id="KW-1133">Transmembrane helix</keyword>
<organism evidence="2 3">
    <name type="scientific">Halomarinibacterium sedimenti</name>
    <dbReference type="NCBI Taxonomy" id="2857106"/>
    <lineage>
        <taxon>Bacteria</taxon>
        <taxon>Pseudomonadati</taxon>
        <taxon>Bacteroidota</taxon>
        <taxon>Flavobacteriia</taxon>
        <taxon>Flavobacteriales</taxon>
        <taxon>Flavobacteriaceae</taxon>
        <taxon>Halomarinibacterium</taxon>
    </lineage>
</organism>
<dbReference type="InterPro" id="IPR045749">
    <property type="entry name" value="DUF6090"/>
</dbReference>
<proteinExistence type="predicted"/>
<name>A0A9X1K0J1_9FLAO</name>
<dbReference type="EMBL" id="JAHWDP010000004">
    <property type="protein sequence ID" value="MBW2938506.1"/>
    <property type="molecule type" value="Genomic_DNA"/>
</dbReference>
<reference evidence="2" key="1">
    <citation type="submission" date="2021-07" db="EMBL/GenBank/DDBJ databases">
        <title>Aureisphaera sp. CAU 1614 isolated from sea sediment.</title>
        <authorList>
            <person name="Kim W."/>
        </authorList>
    </citation>
    <scope>NUCLEOTIDE SEQUENCE</scope>
    <source>
        <strain evidence="2">CAU 1614</strain>
    </source>
</reference>
<dbReference type="AlphaFoldDB" id="A0A9X1K0J1"/>
<keyword evidence="1" id="KW-0812">Transmembrane</keyword>
<keyword evidence="3" id="KW-1185">Reference proteome</keyword>
<evidence type="ECO:0000256" key="1">
    <source>
        <dbReference type="SAM" id="Phobius"/>
    </source>
</evidence>
<accession>A0A9X1K0J1</accession>
<gene>
    <name evidence="2" type="ORF">KXJ69_10330</name>
</gene>
<feature type="transmembrane region" description="Helical" evidence="1">
    <location>
        <begin position="21"/>
        <end position="42"/>
    </location>
</feature>
<dbReference type="Pfam" id="PF19578">
    <property type="entry name" value="DUF6090"/>
    <property type="match status" value="1"/>
</dbReference>
<sequence length="256" mass="30757">MIKFFRRIRQKLLSENKFSKYLLYAIGEIVLVVIGILIALQINNWNEERKLKTEELKMLRNFRTTIAGDLEEVRWYGRAFDRADNSIHIILTHMKEGLPYHDSLRGHFRNKTSLWSPKIDQEVFETMTSTDLNIISNDSLKKELISYYSFAKRTFDVRMNRYATIMEDASKNIFIGRFNEFWGNSWDDPDYKENLSEKTMTPIDYEKLKKDDEYLYFIKSLKNQLFWYVRNPLSQAKEKSERLIMLLDEEIKKLEK</sequence>
<evidence type="ECO:0000313" key="2">
    <source>
        <dbReference type="EMBL" id="MBW2938506.1"/>
    </source>
</evidence>
<dbReference type="RefSeq" id="WP_219053035.1">
    <property type="nucleotide sequence ID" value="NZ_JAHWDP010000004.1"/>
</dbReference>
<evidence type="ECO:0000313" key="3">
    <source>
        <dbReference type="Proteomes" id="UP001138686"/>
    </source>
</evidence>
<keyword evidence="1" id="KW-0472">Membrane</keyword>
<protein>
    <submittedName>
        <fullName evidence="2">Uncharacterized protein</fullName>
    </submittedName>
</protein>